<dbReference type="InterPro" id="IPR052046">
    <property type="entry name" value="GH57_Enzymes"/>
</dbReference>
<dbReference type="InterPro" id="IPR028995">
    <property type="entry name" value="Glyco_hydro_57/38_cen_sf"/>
</dbReference>
<dbReference type="InterPro" id="IPR011330">
    <property type="entry name" value="Glyco_hydro/deAcase_b/a-brl"/>
</dbReference>
<dbReference type="InterPro" id="IPR004300">
    <property type="entry name" value="Glyco_hydro_57_N"/>
</dbReference>
<dbReference type="AlphaFoldDB" id="X0W0B7"/>
<evidence type="ECO:0000256" key="2">
    <source>
        <dbReference type="ARBA" id="ARBA00023277"/>
    </source>
</evidence>
<reference evidence="6" key="1">
    <citation type="journal article" date="2014" name="Front. Microbiol.">
        <title>High frequency of phylogenetically diverse reductive dehalogenase-homologous genes in deep subseafloor sedimentary metagenomes.</title>
        <authorList>
            <person name="Kawai M."/>
            <person name="Futagami T."/>
            <person name="Toyoda A."/>
            <person name="Takaki Y."/>
            <person name="Nishi S."/>
            <person name="Hori S."/>
            <person name="Arai W."/>
            <person name="Tsubouchi T."/>
            <person name="Morono Y."/>
            <person name="Uchiyama I."/>
            <person name="Ito T."/>
            <person name="Fujiyama A."/>
            <person name="Inagaki F."/>
            <person name="Takami H."/>
        </authorList>
    </citation>
    <scope>NUCLEOTIDE SEQUENCE</scope>
    <source>
        <strain evidence="6">Expedition CK06-06</strain>
    </source>
</reference>
<accession>X0W0B7</accession>
<proteinExistence type="inferred from homology"/>
<dbReference type="GO" id="GO:0003824">
    <property type="term" value="F:catalytic activity"/>
    <property type="evidence" value="ECO:0007669"/>
    <property type="project" value="InterPro"/>
</dbReference>
<dbReference type="Pfam" id="PF03065">
    <property type="entry name" value="Glyco_hydro_57"/>
    <property type="match status" value="1"/>
</dbReference>
<dbReference type="InterPro" id="IPR015179">
    <property type="entry name" value="A-amylase/a-glucTrfase_C"/>
</dbReference>
<comment type="caution">
    <text evidence="6">The sequence shown here is derived from an EMBL/GenBank/DDBJ whole genome shotgun (WGS) entry which is preliminary data.</text>
</comment>
<feature type="non-terminal residue" evidence="6">
    <location>
        <position position="260"/>
    </location>
</feature>
<dbReference type="EMBL" id="BARS01032754">
    <property type="protein sequence ID" value="GAG18098.1"/>
    <property type="molecule type" value="Genomic_DNA"/>
</dbReference>
<dbReference type="PANTHER" id="PTHR36306">
    <property type="entry name" value="ALPHA-AMYLASE-RELATED-RELATED"/>
    <property type="match status" value="1"/>
</dbReference>
<evidence type="ECO:0008006" key="7">
    <source>
        <dbReference type="Google" id="ProtNLM"/>
    </source>
</evidence>
<sequence length="260" mass="30433">SEQGNAAAIIVDDGEKFGLWPGTHKWVYQKKWLERFFQQLIKNKDWLKTKTLSEFMRRYQPQGVVSLGRGSYEEMMSWSGGDFRNFFSKYPEANNLHKRMLYVSRSLAKEKNVDEEAKRYLYMGQCNCPYWHGVFGGIYLGHLRQSTYRNLIRSESLIEKGKGPRWIESETVDFDADGADEIIIKNPFLNVFVAPAQGGGIFELDYKPKSLNLMNVMTRVPEAYHKKIKAKPRRLLEFRRKEITSIHDLLRSKEKGLENY</sequence>
<comment type="similarity">
    <text evidence="1">Belongs to the glycosyl hydrolase 57 family.</text>
</comment>
<name>X0W0B7_9ZZZZ</name>
<dbReference type="GO" id="GO:0030246">
    <property type="term" value="F:carbohydrate binding"/>
    <property type="evidence" value="ECO:0007669"/>
    <property type="project" value="InterPro"/>
</dbReference>
<evidence type="ECO:0000259" key="5">
    <source>
        <dbReference type="Pfam" id="PF09095"/>
    </source>
</evidence>
<dbReference type="Gene3D" id="2.70.98.10">
    <property type="match status" value="1"/>
</dbReference>
<dbReference type="GO" id="GO:0005975">
    <property type="term" value="P:carbohydrate metabolic process"/>
    <property type="evidence" value="ECO:0007669"/>
    <property type="project" value="InterPro"/>
</dbReference>
<dbReference type="Pfam" id="PF09094">
    <property type="entry name" value="AmyA-A_glucT_m"/>
    <property type="match status" value="1"/>
</dbReference>
<dbReference type="Gene3D" id="3.20.110.20">
    <property type="match status" value="1"/>
</dbReference>
<evidence type="ECO:0000259" key="3">
    <source>
        <dbReference type="Pfam" id="PF03065"/>
    </source>
</evidence>
<evidence type="ECO:0000313" key="6">
    <source>
        <dbReference type="EMBL" id="GAG18098.1"/>
    </source>
</evidence>
<keyword evidence="2" id="KW-0119">Carbohydrate metabolism</keyword>
<dbReference type="PANTHER" id="PTHR36306:SF1">
    <property type="entry name" value="ALPHA-AMYLASE-RELATED"/>
    <property type="match status" value="1"/>
</dbReference>
<dbReference type="SUPFAM" id="SSF88713">
    <property type="entry name" value="Glycoside hydrolase/deacetylase"/>
    <property type="match status" value="1"/>
</dbReference>
<dbReference type="InterPro" id="IPR011013">
    <property type="entry name" value="Gal_mutarotase_sf_dom"/>
</dbReference>
<gene>
    <name evidence="6" type="ORF">S01H1_50810</name>
</gene>
<dbReference type="InterPro" id="IPR015178">
    <property type="entry name" value="A-amylase/a-glucTrfase_central"/>
</dbReference>
<evidence type="ECO:0000256" key="1">
    <source>
        <dbReference type="ARBA" id="ARBA00006821"/>
    </source>
</evidence>
<feature type="non-terminal residue" evidence="6">
    <location>
        <position position="1"/>
    </location>
</feature>
<protein>
    <recommendedName>
        <fullName evidence="7">Glycoside hydrolase family 57 N-terminal domain-containing protein</fullName>
    </recommendedName>
</protein>
<feature type="domain" description="Alpha-amylase/4-alpha-glucanotransferase central" evidence="4">
    <location>
        <begin position="81"/>
        <end position="157"/>
    </location>
</feature>
<dbReference type="SUPFAM" id="SSF74650">
    <property type="entry name" value="Galactose mutarotase-like"/>
    <property type="match status" value="1"/>
</dbReference>
<dbReference type="InterPro" id="IPR014718">
    <property type="entry name" value="GH-type_carb-bd"/>
</dbReference>
<dbReference type="Pfam" id="PF09095">
    <property type="entry name" value="AmyA-gluTrfs_C"/>
    <property type="match status" value="1"/>
</dbReference>
<feature type="domain" description="Alpha-amylase/4-alpha-glucanotransferase C-terminal" evidence="5">
    <location>
        <begin position="173"/>
        <end position="258"/>
    </location>
</feature>
<feature type="domain" description="Glycoside hydrolase family 57 N-terminal" evidence="3">
    <location>
        <begin position="8"/>
        <end position="67"/>
    </location>
</feature>
<dbReference type="SUPFAM" id="SSF88688">
    <property type="entry name" value="Families 57/38 glycoside transferase middle domain"/>
    <property type="match status" value="1"/>
</dbReference>
<evidence type="ECO:0000259" key="4">
    <source>
        <dbReference type="Pfam" id="PF09094"/>
    </source>
</evidence>
<organism evidence="6">
    <name type="scientific">marine sediment metagenome</name>
    <dbReference type="NCBI Taxonomy" id="412755"/>
    <lineage>
        <taxon>unclassified sequences</taxon>
        <taxon>metagenomes</taxon>
        <taxon>ecological metagenomes</taxon>
    </lineage>
</organism>